<proteinExistence type="predicted"/>
<name>A0A4C1YIS5_EUMVA</name>
<comment type="caution">
    <text evidence="2">The sequence shown here is derived from an EMBL/GenBank/DDBJ whole genome shotgun (WGS) entry which is preliminary data.</text>
</comment>
<organism evidence="2 3">
    <name type="scientific">Eumeta variegata</name>
    <name type="common">Bagworm moth</name>
    <name type="synonym">Eumeta japonica</name>
    <dbReference type="NCBI Taxonomy" id="151549"/>
    <lineage>
        <taxon>Eukaryota</taxon>
        <taxon>Metazoa</taxon>
        <taxon>Ecdysozoa</taxon>
        <taxon>Arthropoda</taxon>
        <taxon>Hexapoda</taxon>
        <taxon>Insecta</taxon>
        <taxon>Pterygota</taxon>
        <taxon>Neoptera</taxon>
        <taxon>Endopterygota</taxon>
        <taxon>Lepidoptera</taxon>
        <taxon>Glossata</taxon>
        <taxon>Ditrysia</taxon>
        <taxon>Tineoidea</taxon>
        <taxon>Psychidae</taxon>
        <taxon>Oiketicinae</taxon>
        <taxon>Eumeta</taxon>
    </lineage>
</organism>
<evidence type="ECO:0000313" key="3">
    <source>
        <dbReference type="Proteomes" id="UP000299102"/>
    </source>
</evidence>
<gene>
    <name evidence="2" type="ORF">EVAR_103535_1</name>
</gene>
<dbReference type="AlphaFoldDB" id="A0A4C1YIS5"/>
<feature type="compositionally biased region" description="Polar residues" evidence="1">
    <location>
        <begin position="1"/>
        <end position="23"/>
    </location>
</feature>
<evidence type="ECO:0000313" key="2">
    <source>
        <dbReference type="EMBL" id="GBP74702.1"/>
    </source>
</evidence>
<dbReference type="EMBL" id="BGZK01001219">
    <property type="protein sequence ID" value="GBP74702.1"/>
    <property type="molecule type" value="Genomic_DNA"/>
</dbReference>
<sequence>MSFSNITINSAANTGPSMSTSSRFVGAAGATCHPDRSPSAIHPFPPLPFLPFREGCARAIRDLDFR</sequence>
<accession>A0A4C1YIS5</accession>
<keyword evidence="3" id="KW-1185">Reference proteome</keyword>
<dbReference type="Proteomes" id="UP000299102">
    <property type="component" value="Unassembled WGS sequence"/>
</dbReference>
<protein>
    <submittedName>
        <fullName evidence="2">Uncharacterized protein</fullName>
    </submittedName>
</protein>
<evidence type="ECO:0000256" key="1">
    <source>
        <dbReference type="SAM" id="MobiDB-lite"/>
    </source>
</evidence>
<reference evidence="2 3" key="1">
    <citation type="journal article" date="2019" name="Commun. Biol.">
        <title>The bagworm genome reveals a unique fibroin gene that provides high tensile strength.</title>
        <authorList>
            <person name="Kono N."/>
            <person name="Nakamura H."/>
            <person name="Ohtoshi R."/>
            <person name="Tomita M."/>
            <person name="Numata K."/>
            <person name="Arakawa K."/>
        </authorList>
    </citation>
    <scope>NUCLEOTIDE SEQUENCE [LARGE SCALE GENOMIC DNA]</scope>
</reference>
<feature type="region of interest" description="Disordered" evidence="1">
    <location>
        <begin position="1"/>
        <end position="37"/>
    </location>
</feature>